<dbReference type="Pfam" id="PF00023">
    <property type="entry name" value="Ank"/>
    <property type="match status" value="2"/>
</dbReference>
<feature type="repeat" description="ANK" evidence="15">
    <location>
        <begin position="227"/>
        <end position="259"/>
    </location>
</feature>
<feature type="repeat" description="ANK" evidence="15">
    <location>
        <begin position="722"/>
        <end position="754"/>
    </location>
</feature>
<dbReference type="PROSITE" id="PS50017">
    <property type="entry name" value="DEATH_DOMAIN"/>
    <property type="match status" value="1"/>
</dbReference>
<dbReference type="Pfam" id="PF00791">
    <property type="entry name" value="ZU5"/>
    <property type="match status" value="1"/>
</dbReference>
<dbReference type="FunFam" id="1.10.533.10:FF:000002">
    <property type="entry name" value="Ankyrin-3 isoform 2"/>
    <property type="match status" value="1"/>
</dbReference>
<dbReference type="SUPFAM" id="SSF48403">
    <property type="entry name" value="Ankyrin repeat"/>
    <property type="match status" value="2"/>
</dbReference>
<dbReference type="FunFam" id="2.60.40.2660:FF:000001">
    <property type="entry name" value="Ankyrin-3 isoform 2"/>
    <property type="match status" value="1"/>
</dbReference>
<keyword evidence="3" id="KW-1003">Cell membrane</keyword>
<dbReference type="GO" id="GO:0072659">
    <property type="term" value="P:protein localization to plasma membrane"/>
    <property type="evidence" value="ECO:0007669"/>
    <property type="project" value="UniProtKB-ARBA"/>
</dbReference>
<feature type="repeat" description="ANK" evidence="15">
    <location>
        <begin position="623"/>
        <end position="655"/>
    </location>
</feature>
<feature type="domain" description="ZU5" evidence="18">
    <location>
        <begin position="1134"/>
        <end position="1281"/>
    </location>
</feature>
<evidence type="ECO:0000256" key="6">
    <source>
        <dbReference type="ARBA" id="ARBA00022737"/>
    </source>
</evidence>
<feature type="repeat" description="ANK" evidence="15">
    <location>
        <begin position="557"/>
        <end position="589"/>
    </location>
</feature>
<protein>
    <submittedName>
        <fullName evidence="19">Ankyrin 3</fullName>
    </submittedName>
</protein>
<feature type="repeat" description="ANK" evidence="15">
    <location>
        <begin position="99"/>
        <end position="131"/>
    </location>
</feature>
<dbReference type="GO" id="GO:0044325">
    <property type="term" value="F:transmembrane transporter binding"/>
    <property type="evidence" value="ECO:0007669"/>
    <property type="project" value="UniProtKB-ARBA"/>
</dbReference>
<dbReference type="GO" id="GO:0007165">
    <property type="term" value="P:signal transduction"/>
    <property type="evidence" value="ECO:0007669"/>
    <property type="project" value="InterPro"/>
</dbReference>
<dbReference type="GO" id="GO:0043266">
    <property type="term" value="P:regulation of potassium ion transport"/>
    <property type="evidence" value="ECO:0007669"/>
    <property type="project" value="UniProtKB-ARBA"/>
</dbReference>
<keyword evidence="6" id="KW-0677">Repeat</keyword>
<keyword evidence="12" id="KW-0628">Postsynaptic cell membrane</keyword>
<evidence type="ECO:0000313" key="19">
    <source>
        <dbReference type="Ensembl" id="ENSSVLP00005009443.1"/>
    </source>
</evidence>
<feature type="repeat" description="ANK" evidence="15">
    <location>
        <begin position="66"/>
        <end position="98"/>
    </location>
</feature>
<dbReference type="Pfam" id="PF13637">
    <property type="entry name" value="Ank_4"/>
    <property type="match status" value="2"/>
</dbReference>
<dbReference type="FunFam" id="1.25.40.20:FF:000002">
    <property type="entry name" value="Ankyrin-2 isoform 2"/>
    <property type="match status" value="1"/>
</dbReference>
<dbReference type="Proteomes" id="UP000694564">
    <property type="component" value="Chromosome 4"/>
</dbReference>
<evidence type="ECO:0000256" key="12">
    <source>
        <dbReference type="ARBA" id="ARBA00023257"/>
    </source>
</evidence>
<reference evidence="19" key="2">
    <citation type="submission" date="2025-09" db="UniProtKB">
        <authorList>
            <consortium name="Ensembl"/>
        </authorList>
    </citation>
    <scope>IDENTIFICATION</scope>
</reference>
<dbReference type="InterPro" id="IPR037971">
    <property type="entry name" value="Ank3_Death"/>
</dbReference>
<feature type="repeat" description="ANK" evidence="15">
    <location>
        <begin position="326"/>
        <end position="358"/>
    </location>
</feature>
<dbReference type="Gene3D" id="1.25.40.20">
    <property type="entry name" value="Ankyrin repeat-containing domain"/>
    <property type="match status" value="3"/>
</dbReference>
<feature type="repeat" description="ANK" evidence="15">
    <location>
        <begin position="491"/>
        <end position="523"/>
    </location>
</feature>
<evidence type="ECO:0000259" key="18">
    <source>
        <dbReference type="PROSITE" id="PS51145"/>
    </source>
</evidence>
<evidence type="ECO:0000256" key="1">
    <source>
        <dbReference type="ARBA" id="ARBA00004245"/>
    </source>
</evidence>
<dbReference type="Gene3D" id="2.60.40.2660">
    <property type="match status" value="1"/>
</dbReference>
<feature type="repeat" description="ANK" evidence="15">
    <location>
        <begin position="656"/>
        <end position="688"/>
    </location>
</feature>
<dbReference type="Gene3D" id="1.10.533.10">
    <property type="entry name" value="Death Domain, Fas"/>
    <property type="match status" value="1"/>
</dbReference>
<evidence type="ECO:0000256" key="2">
    <source>
        <dbReference type="ARBA" id="ARBA00004371"/>
    </source>
</evidence>
<evidence type="ECO:0000256" key="9">
    <source>
        <dbReference type="ARBA" id="ARBA00023136"/>
    </source>
</evidence>
<evidence type="ECO:0000313" key="20">
    <source>
        <dbReference type="Proteomes" id="UP000694564"/>
    </source>
</evidence>
<feature type="domain" description="ZU5" evidence="18">
    <location>
        <begin position="977"/>
        <end position="1132"/>
    </location>
</feature>
<evidence type="ECO:0000256" key="7">
    <source>
        <dbReference type="ARBA" id="ARBA00023018"/>
    </source>
</evidence>
<dbReference type="SMART" id="SM00218">
    <property type="entry name" value="ZU5"/>
    <property type="match status" value="1"/>
</dbReference>
<dbReference type="GO" id="GO:0045211">
    <property type="term" value="C:postsynaptic membrane"/>
    <property type="evidence" value="ECO:0007669"/>
    <property type="project" value="UniProtKB-SubCell"/>
</dbReference>
<comment type="subcellular location">
    <subcellularLocation>
        <location evidence="13">Cell membrane</location>
        <location evidence="13">Sarcolemma</location>
        <location evidence="13">T-tubule</location>
    </subcellularLocation>
    <subcellularLocation>
        <location evidence="1">Cytoplasm</location>
        <location evidence="1">Cytoskeleton</location>
    </subcellularLocation>
    <subcellularLocation>
        <location evidence="2">Lysosome</location>
    </subcellularLocation>
    <subcellularLocation>
        <location evidence="14">Postsynaptic cell membrane</location>
    </subcellularLocation>
</comment>
<dbReference type="SUPFAM" id="SSF47986">
    <property type="entry name" value="DEATH domain"/>
    <property type="match status" value="1"/>
</dbReference>
<evidence type="ECO:0000256" key="4">
    <source>
        <dbReference type="ARBA" id="ARBA00022490"/>
    </source>
</evidence>
<keyword evidence="8 15" id="KW-0040">ANK repeat</keyword>
<keyword evidence="5" id="KW-0597">Phosphoprotein</keyword>
<feature type="compositionally biased region" description="Low complexity" evidence="16">
    <location>
        <begin position="1"/>
        <end position="14"/>
    </location>
</feature>
<feature type="repeat" description="ANK" evidence="15">
    <location>
        <begin position="392"/>
        <end position="424"/>
    </location>
</feature>
<feature type="repeat" description="ANK" evidence="15">
    <location>
        <begin position="590"/>
        <end position="622"/>
    </location>
</feature>
<dbReference type="InterPro" id="IPR000488">
    <property type="entry name" value="Death_dom"/>
</dbReference>
<accession>A0A8D2B0V8</accession>
<dbReference type="FunFam" id="2.60.220.30:FF:000001">
    <property type="entry name" value="Ankyrin-3 isoform 2"/>
    <property type="match status" value="1"/>
</dbReference>
<reference evidence="19" key="1">
    <citation type="submission" date="2025-08" db="UniProtKB">
        <authorList>
            <consortium name="Ensembl"/>
        </authorList>
    </citation>
    <scope>IDENTIFICATION</scope>
</reference>
<keyword evidence="9" id="KW-0472">Membrane</keyword>
<dbReference type="PROSITE" id="PS50297">
    <property type="entry name" value="ANK_REP_REGION"/>
    <property type="match status" value="21"/>
</dbReference>
<dbReference type="GO" id="GO:0014704">
    <property type="term" value="C:intercalated disc"/>
    <property type="evidence" value="ECO:0007669"/>
    <property type="project" value="UniProtKB-ARBA"/>
</dbReference>
<name>A0A8D2B0V8_SCIVU</name>
<feature type="repeat" description="ANK" evidence="15">
    <location>
        <begin position="260"/>
        <end position="292"/>
    </location>
</feature>
<proteinExistence type="predicted"/>
<dbReference type="Gene3D" id="2.60.220.30">
    <property type="match status" value="2"/>
</dbReference>
<dbReference type="GeneTree" id="ENSGT00940000154939"/>
<dbReference type="InterPro" id="IPR036770">
    <property type="entry name" value="Ankyrin_rpt-contain_sf"/>
</dbReference>
<dbReference type="GO" id="GO:1904062">
    <property type="term" value="P:regulation of monoatomic cation transmembrane transport"/>
    <property type="evidence" value="ECO:0007669"/>
    <property type="project" value="UniProtKB-ARBA"/>
</dbReference>
<dbReference type="Pfam" id="PF00531">
    <property type="entry name" value="Death"/>
    <property type="match status" value="1"/>
</dbReference>
<keyword evidence="11" id="KW-0458">Lysosome</keyword>
<dbReference type="InterPro" id="IPR002110">
    <property type="entry name" value="Ankyrin_rpt"/>
</dbReference>
<evidence type="ECO:0000256" key="8">
    <source>
        <dbReference type="ARBA" id="ARBA00023043"/>
    </source>
</evidence>
<evidence type="ECO:0000256" key="5">
    <source>
        <dbReference type="ARBA" id="ARBA00022553"/>
    </source>
</evidence>
<feature type="compositionally biased region" description="Basic residues" evidence="16">
    <location>
        <begin position="1845"/>
        <end position="1860"/>
    </location>
</feature>
<keyword evidence="4" id="KW-0963">Cytoplasm</keyword>
<feature type="compositionally biased region" description="Basic and acidic residues" evidence="16">
    <location>
        <begin position="1820"/>
        <end position="1830"/>
    </location>
</feature>
<dbReference type="GO" id="GO:0005856">
    <property type="term" value="C:cytoskeleton"/>
    <property type="evidence" value="ECO:0007669"/>
    <property type="project" value="UniProtKB-SubCell"/>
</dbReference>
<dbReference type="InterPro" id="IPR011029">
    <property type="entry name" value="DEATH-like_dom_sf"/>
</dbReference>
<feature type="repeat" description="ANK" evidence="15">
    <location>
        <begin position="132"/>
        <end position="164"/>
    </location>
</feature>
<evidence type="ECO:0000256" key="13">
    <source>
        <dbReference type="ARBA" id="ARBA00024012"/>
    </source>
</evidence>
<dbReference type="InterPro" id="IPR040745">
    <property type="entry name" value="Ankyrin_UPA"/>
</dbReference>
<dbReference type="GO" id="GO:0030315">
    <property type="term" value="C:T-tubule"/>
    <property type="evidence" value="ECO:0007669"/>
    <property type="project" value="UniProtKB-SubCell"/>
</dbReference>
<feature type="repeat" description="ANK" evidence="15">
    <location>
        <begin position="689"/>
        <end position="721"/>
    </location>
</feature>
<feature type="region of interest" description="Disordered" evidence="16">
    <location>
        <begin position="1753"/>
        <end position="1778"/>
    </location>
</feature>
<dbReference type="Ensembl" id="ENSSVLT00005010454.1">
    <property type="protein sequence ID" value="ENSSVLP00005009443.1"/>
    <property type="gene ID" value="ENSSVLG00005007064.1"/>
</dbReference>
<organism evidence="19 20">
    <name type="scientific">Sciurus vulgaris</name>
    <name type="common">Eurasian red squirrel</name>
    <dbReference type="NCBI Taxonomy" id="55149"/>
    <lineage>
        <taxon>Eukaryota</taxon>
        <taxon>Metazoa</taxon>
        <taxon>Chordata</taxon>
        <taxon>Craniata</taxon>
        <taxon>Vertebrata</taxon>
        <taxon>Euteleostomi</taxon>
        <taxon>Mammalia</taxon>
        <taxon>Eutheria</taxon>
        <taxon>Euarchontoglires</taxon>
        <taxon>Glires</taxon>
        <taxon>Rodentia</taxon>
        <taxon>Sciuromorpha</taxon>
        <taxon>Sciuridae</taxon>
        <taxon>Sciurinae</taxon>
        <taxon>Sciurini</taxon>
        <taxon>Sciurus</taxon>
    </lineage>
</organism>
<evidence type="ECO:0000256" key="15">
    <source>
        <dbReference type="PROSITE-ProRule" id="PRU00023"/>
    </source>
</evidence>
<keyword evidence="20" id="KW-1185">Reference proteome</keyword>
<dbReference type="Pfam" id="PF12796">
    <property type="entry name" value="Ank_2"/>
    <property type="match status" value="7"/>
</dbReference>
<feature type="region of interest" description="Disordered" evidence="16">
    <location>
        <begin position="1805"/>
        <end position="1860"/>
    </location>
</feature>
<keyword evidence="7" id="KW-0770">Synapse</keyword>
<feature type="region of interest" description="Disordered" evidence="16">
    <location>
        <begin position="1618"/>
        <end position="1659"/>
    </location>
</feature>
<dbReference type="Pfam" id="PF17809">
    <property type="entry name" value="UPA_2"/>
    <property type="match status" value="1"/>
</dbReference>
<dbReference type="SMART" id="SM00248">
    <property type="entry name" value="ANK"/>
    <property type="match status" value="22"/>
</dbReference>
<dbReference type="PROSITE" id="PS50088">
    <property type="entry name" value="ANK_REPEAT"/>
    <property type="match status" value="21"/>
</dbReference>
<gene>
    <name evidence="19" type="primary">ANK3</name>
</gene>
<dbReference type="InterPro" id="IPR000906">
    <property type="entry name" value="ZU5_dom"/>
</dbReference>
<dbReference type="PRINTS" id="PR01415">
    <property type="entry name" value="ANKYRIN"/>
</dbReference>
<feature type="repeat" description="ANK" evidence="15">
    <location>
        <begin position="755"/>
        <end position="787"/>
    </location>
</feature>
<keyword evidence="10" id="KW-0206">Cytoskeleton</keyword>
<evidence type="ECO:0000259" key="17">
    <source>
        <dbReference type="PROSITE" id="PS50017"/>
    </source>
</evidence>
<evidence type="ECO:0000256" key="10">
    <source>
        <dbReference type="ARBA" id="ARBA00023212"/>
    </source>
</evidence>
<dbReference type="OrthoDB" id="20872at2759"/>
<feature type="domain" description="Death" evidence="17">
    <location>
        <begin position="1470"/>
        <end position="1554"/>
    </location>
</feature>
<evidence type="ECO:0000256" key="16">
    <source>
        <dbReference type="SAM" id="MobiDB-lite"/>
    </source>
</evidence>
<dbReference type="InterPro" id="IPR051165">
    <property type="entry name" value="Multifunctional_ANK_Repeat"/>
</dbReference>
<sequence>MASSTSSSLAGAESTPPAQGDFGSYSQSSRKSDANASYLRAARAGHLEKALDYIKNGVDINICNQNGLNALHLASKEGHVEVVSELLQREANVDAATKKGNTALHIASLAGQAEVVKVLVTNGANVNAQSQNGFTPLYMAAQENHLEVVKFLLDNGASQSLATEDGFTPLAVALQQGHDQVVSLLLENDTKGKVRLPALHIAARKDDTKAAALLLQNDNNADVESKSGFTPLHIAAHYGNINVATLLLNRAAAVDFTARNDITPLHVASKRGNANMVKLLLDRGAKIDAKTRDGLTPLHCGARSGHEQVVEMLLDRAAPILSKTKNGLSPLHMATQGDHLNCVQLLLQHNVPVDDVTNDYLTALHVAAHCGHYKVAKVLLDKKANPNAKALNGFTPLHIACKKNRIKVMELLLKHGASIQAVTESGLTPIHVAAFMGHVNIVSQLMHHGASPNTTNVRGETALHMAARSGQAEVVRYLVQDGAQVEAKAKDDQTPLHISARLGKADIVQQLLQQGASPNAATTSGYTPLHLSAREGHEDVAAFLLDHGASLSITTKKGFTPLHVAAKYGKLEVANLLLQKSASPDAAGKSGLTPLHVAAHYDNQKVALLLLDQGASPHAAAKNGYTPLHIAAKKNQMDIATTLLEYGADANAVTRQGIASVHLAAQEGHVDMVSLLLSRNANVNLSNKSGLTPLHLAAQEDRVNVAEVLVNQGAHVDAQTKMGYTPLHVGCHYGNIKIVNFLLQHSAKVNAKTKNGYTPLHQAAQQGHTHIINVLLQNNASPNELTVNGNTALAIARRLGYISVVDTLKVVTEETMTTTTITEKHKMNVPETMNEVLDMSDDEVRKANAPEMLSDGEYISDVEEGEDAMTGDTDKYLGPQDLKELGDDSLPAEGYMGFSLGARSASLRSFSSDRSYTLNRSSYARDSMMIEELLVPSKEQHLTFTREFDSDSLRHYSWAADTLDNVNLVSSPVHSGFLVSFMVDARGGSMRGSRHHGMRIIIPPRKCTAPTRITCRLVKRHKLANPPPMVEGEGLASRLVEMGPAGAQFLGPVIVEIPHFGSMRGKERELIVLRSENGETWKEHQFDSKNEDLTELLNGMDEELDSPEELGKKRICRIITKDFPQYFAVVSRIKQESNQIGPEGGILSSTTVPLVQASFPEGALTKRIRVGLQAQPVPEEIVKKILGNKATFSPIVTVEPRRRKFHKPITMTIPVPPPSGEGVSNGYKGDTTPNLRLLCSITGGTSPAQWEDITGTTPLTFIKDCVSFTTNVSARFWLADCHQVLETVGLATQLYRELICVPYMAKFVVFAKMNDPVESSLRCFCMTDDKVDKTLEQQENFEEVARSKDIEVLEGKPIYVDCYGNLAPLTKGGQQLVFNFYAFKENRLPFSIKIRDTSQEPCGRLSFLKEPKTTKGLPQTAVCNLNITLPAHKKTEKADRRQSFASLALRKRYSYLTEPGMSPQSPCERTDIRMAIVADHLGLSWTELARELNFSVDEINQIRVENPNSLISQSFMLLKKWVTRDGKNATTDALTSVLTKINRIDIVTLLEGPIFDYGNISGTRSFADENNVFHDPVDGYPSLQVELETPTGLHYTPPTPFQQDDYFSDISSIESPFRTPSRLSDGLVPSQGSVEHSADGPPVVTAEDTSLEDSKMEDSVPLTGMPEAVDVDESQLEDVCLSWQNETSSGNLESPAQARRITGGLLDRLDDSPDQCRDSITSYLKGEPGKFEANGTHAEVTPEAKTKSYFSESQNDLGKQSAKETLKPKIHGSGRAEELTSPLAAYQKSLEETSKLVIEEPKPCVPVSMKKMSRTSPADGKPRLNLHEEEGSSGSEPKQGEGYKVKMKKEIRHVEKKSHS</sequence>
<evidence type="ECO:0000256" key="3">
    <source>
        <dbReference type="ARBA" id="ARBA00022475"/>
    </source>
</evidence>
<dbReference type="PROSITE" id="PS51145">
    <property type="entry name" value="ZU5"/>
    <property type="match status" value="2"/>
</dbReference>
<feature type="region of interest" description="Disordered" evidence="16">
    <location>
        <begin position="1"/>
        <end position="30"/>
    </location>
</feature>
<dbReference type="FunFam" id="1.25.40.20:FF:000001">
    <property type="entry name" value="Ankyrin-2 isoform 2"/>
    <property type="match status" value="1"/>
</dbReference>
<feature type="repeat" description="ANK" evidence="15">
    <location>
        <begin position="458"/>
        <end position="490"/>
    </location>
</feature>
<evidence type="ECO:0000256" key="14">
    <source>
        <dbReference type="ARBA" id="ARBA00034100"/>
    </source>
</evidence>
<dbReference type="FunFam" id="1.25.40.20:FF:000003">
    <property type="entry name" value="Ankyrin, isoform B"/>
    <property type="match status" value="1"/>
</dbReference>
<dbReference type="PANTHER" id="PTHR24123">
    <property type="entry name" value="ANKYRIN REPEAT-CONTAINING"/>
    <property type="match status" value="1"/>
</dbReference>
<feature type="repeat" description="ANK" evidence="15">
    <location>
        <begin position="425"/>
        <end position="457"/>
    </location>
</feature>
<evidence type="ECO:0000256" key="11">
    <source>
        <dbReference type="ARBA" id="ARBA00023228"/>
    </source>
</evidence>
<dbReference type="PANTHER" id="PTHR24123:SF74">
    <property type="entry name" value="ANKYRIN 3"/>
    <property type="match status" value="1"/>
</dbReference>
<dbReference type="FunFam" id="2.60.220.30:FF:000002">
    <property type="entry name" value="Ankyrin-3 isoform 2"/>
    <property type="match status" value="1"/>
</dbReference>
<feature type="repeat" description="ANK" evidence="15">
    <location>
        <begin position="524"/>
        <end position="556"/>
    </location>
</feature>
<feature type="repeat" description="ANK" evidence="15">
    <location>
        <begin position="359"/>
        <end position="391"/>
    </location>
</feature>
<dbReference type="CDD" id="cd08803">
    <property type="entry name" value="Death_ank3"/>
    <property type="match status" value="1"/>
</dbReference>
<feature type="repeat" description="ANK" evidence="15">
    <location>
        <begin position="293"/>
        <end position="325"/>
    </location>
</feature>
<dbReference type="SMART" id="SM00005">
    <property type="entry name" value="DEATH"/>
    <property type="match status" value="1"/>
</dbReference>
<dbReference type="GO" id="GO:0005764">
    <property type="term" value="C:lysosome"/>
    <property type="evidence" value="ECO:0007669"/>
    <property type="project" value="UniProtKB-SubCell"/>
</dbReference>
<feature type="repeat" description="ANK" evidence="15">
    <location>
        <begin position="165"/>
        <end position="188"/>
    </location>
</feature>